<dbReference type="WBParaSite" id="ES5_v2.g23981.t1">
    <property type="protein sequence ID" value="ES5_v2.g23981.t1"/>
    <property type="gene ID" value="ES5_v2.g23981"/>
</dbReference>
<accession>A0AC34G2L2</accession>
<proteinExistence type="predicted"/>
<protein>
    <submittedName>
        <fullName evidence="2">Ovule protein</fullName>
    </submittedName>
</protein>
<evidence type="ECO:0000313" key="2">
    <source>
        <dbReference type="WBParaSite" id="ES5_v2.g23981.t1"/>
    </source>
</evidence>
<organism evidence="1 2">
    <name type="scientific">Panagrolaimus sp. ES5</name>
    <dbReference type="NCBI Taxonomy" id="591445"/>
    <lineage>
        <taxon>Eukaryota</taxon>
        <taxon>Metazoa</taxon>
        <taxon>Ecdysozoa</taxon>
        <taxon>Nematoda</taxon>
        <taxon>Chromadorea</taxon>
        <taxon>Rhabditida</taxon>
        <taxon>Tylenchina</taxon>
        <taxon>Panagrolaimomorpha</taxon>
        <taxon>Panagrolaimoidea</taxon>
        <taxon>Panagrolaimidae</taxon>
        <taxon>Panagrolaimus</taxon>
    </lineage>
</organism>
<name>A0AC34G2L2_9BILA</name>
<evidence type="ECO:0000313" key="1">
    <source>
        <dbReference type="Proteomes" id="UP000887579"/>
    </source>
</evidence>
<sequence>MGKSLKSGRNKNKYYNLLLATTKIVKQKQNEHATIKGQRNSKEERHSSSEKSVNKITLQNVAVVRHP</sequence>
<dbReference type="Proteomes" id="UP000887579">
    <property type="component" value="Unplaced"/>
</dbReference>
<reference evidence="2" key="1">
    <citation type="submission" date="2022-11" db="UniProtKB">
        <authorList>
            <consortium name="WormBaseParasite"/>
        </authorList>
    </citation>
    <scope>IDENTIFICATION</scope>
</reference>